<dbReference type="GO" id="GO:0004386">
    <property type="term" value="F:helicase activity"/>
    <property type="evidence" value="ECO:0007669"/>
    <property type="project" value="UniProtKB-KW"/>
</dbReference>
<dbReference type="InterPro" id="IPR032830">
    <property type="entry name" value="XPB/Ssl2_N"/>
</dbReference>
<gene>
    <name evidence="3" type="ORF">ATL45_4568</name>
    <name evidence="4" type="ORF">SAMN05421805_102101</name>
</gene>
<keyword evidence="4" id="KW-0378">Hydrolase</keyword>
<dbReference type="EMBL" id="RBXX01000002">
    <property type="protein sequence ID" value="RKT86207.1"/>
    <property type="molecule type" value="Genomic_DNA"/>
</dbReference>
<dbReference type="PROSITE" id="PS52050">
    <property type="entry name" value="WYL"/>
    <property type="match status" value="1"/>
</dbReference>
<dbReference type="Pfam" id="PF13280">
    <property type="entry name" value="WYL"/>
    <property type="match status" value="1"/>
</dbReference>
<dbReference type="RefSeq" id="WP_093148148.1">
    <property type="nucleotide sequence ID" value="NZ_FOUP01000002.1"/>
</dbReference>
<evidence type="ECO:0000313" key="3">
    <source>
        <dbReference type="EMBL" id="RKT86207.1"/>
    </source>
</evidence>
<keyword evidence="4" id="KW-0347">Helicase</keyword>
<feature type="domain" description="Helicase XPB/Ssl2 N-terminal" evidence="2">
    <location>
        <begin position="491"/>
        <end position="610"/>
    </location>
</feature>
<dbReference type="Proteomes" id="UP000270697">
    <property type="component" value="Unassembled WGS sequence"/>
</dbReference>
<protein>
    <submittedName>
        <fullName evidence="4">Helicase conserved C-terminal domain-containing protein</fullName>
    </submittedName>
    <submittedName>
        <fullName evidence="3">XPB/Ssl2-like helicase family protein</fullName>
    </submittedName>
</protein>
<dbReference type="Proteomes" id="UP000199398">
    <property type="component" value="Unassembled WGS sequence"/>
</dbReference>
<proteinExistence type="predicted"/>
<dbReference type="OrthoDB" id="3415124at2"/>
<evidence type="ECO:0000313" key="5">
    <source>
        <dbReference type="Proteomes" id="UP000199398"/>
    </source>
</evidence>
<keyword evidence="4" id="KW-0067">ATP-binding</keyword>
<evidence type="ECO:0000259" key="2">
    <source>
        <dbReference type="Pfam" id="PF13625"/>
    </source>
</evidence>
<keyword evidence="4" id="KW-0547">Nucleotide-binding</keyword>
<organism evidence="4 5">
    <name type="scientific">Saccharopolyspora antimicrobica</name>
    <dbReference type="NCBI Taxonomy" id="455193"/>
    <lineage>
        <taxon>Bacteria</taxon>
        <taxon>Bacillati</taxon>
        <taxon>Actinomycetota</taxon>
        <taxon>Actinomycetes</taxon>
        <taxon>Pseudonocardiales</taxon>
        <taxon>Pseudonocardiaceae</taxon>
        <taxon>Saccharopolyspora</taxon>
    </lineage>
</organism>
<evidence type="ECO:0000313" key="4">
    <source>
        <dbReference type="EMBL" id="SFM98448.1"/>
    </source>
</evidence>
<evidence type="ECO:0000259" key="1">
    <source>
        <dbReference type="Pfam" id="PF13280"/>
    </source>
</evidence>
<feature type="domain" description="WYL" evidence="1">
    <location>
        <begin position="725"/>
        <end position="784"/>
    </location>
</feature>
<dbReference type="STRING" id="455193.SAMN05421805_102101"/>
<accession>A0A1I4VB85</accession>
<reference evidence="4 5" key="1">
    <citation type="submission" date="2016-10" db="EMBL/GenBank/DDBJ databases">
        <authorList>
            <person name="de Groot N.N."/>
        </authorList>
    </citation>
    <scope>NUCLEOTIDE SEQUENCE [LARGE SCALE GENOMIC DNA]</scope>
    <source>
        <strain evidence="4 5">CPCC 201259</strain>
    </source>
</reference>
<dbReference type="InterPro" id="IPR026881">
    <property type="entry name" value="WYL_dom"/>
</dbReference>
<evidence type="ECO:0000313" key="6">
    <source>
        <dbReference type="Proteomes" id="UP000270697"/>
    </source>
</evidence>
<sequence length="794" mass="86401">MDSDFVQWLRGLGRDQLTALLKHRLQSAAAGAYSLSRLAAVLDSPGAVESALQRLDAGCHEVLQALCVLDDGCTREQIEQVLGDSPELDRALRVLQDHGLIRPVPKGAIQLAAPLRRARTARLGRPVAKLLQPHLSNTVRGIAEALDLEPARRKADMVRSIEEYMQDPAKMTAELAKAPATAARLLDELVNDDSAFAPSFGAPPPKSPEVRWLRSRGFLIAPDHHLAYSGPFEVPREVGLVLRESQARPVLRPAPPKPPTTAVDPTEVDKAAALAATGFVDGVAGLLEHCTAHPIAMLQNGGVGVRVLKQLAKSLKTDQHEIRLWLETAAAGELLSLNDAGHLIPSNLADDWQAGTPAQRYVWLARTWWEQPAAAMFSKVVDKPEPAMLPRDSAFDQALRTDLVAEMADWEPGAALDEPDLIGEKLAWERPALYCCAPDLADPLQVSWTEAEAVGVIACGALSTLGRCVSDDEALLAAAAQLLPDAQETALLQADLSAVVAGTPSARLAATLNLMAEPEGRDTASTWRFSPESVRRAMDRGHSADDLLGRLAEIARADLPQPLEYLIKDVARRFGQLQVRTVQCCVLGEEPLLREVSANRTLRALSLQVLAPTVLASSRPKEETLAALRKAGYAPVSQDSSGTVVIERAVTDDRPPVLVAQPHYLDLRPSPPDEADLRELAEHLLAQPDGDARQEVLVNLVDNTPVRLGTVLAERTVGLSDLEVEHIRKAISTETEVEIEYRDQNGSCTTRVITPHIVAGDHLDAYCHLREEDRLFRLDRIRAVSPAPRRPRRR</sequence>
<reference evidence="3 6" key="2">
    <citation type="submission" date="2018-10" db="EMBL/GenBank/DDBJ databases">
        <title>Sequencing the genomes of 1000 actinobacteria strains.</title>
        <authorList>
            <person name="Klenk H.-P."/>
        </authorList>
    </citation>
    <scope>NUCLEOTIDE SEQUENCE [LARGE SCALE GENOMIC DNA]</scope>
    <source>
        <strain evidence="3 6">DSM 45119</strain>
    </source>
</reference>
<name>A0A1I4VB85_9PSEU</name>
<dbReference type="AlphaFoldDB" id="A0A1I4VB85"/>
<dbReference type="EMBL" id="FOUP01000002">
    <property type="protein sequence ID" value="SFM98448.1"/>
    <property type="molecule type" value="Genomic_DNA"/>
</dbReference>
<keyword evidence="6" id="KW-1185">Reference proteome</keyword>
<dbReference type="Pfam" id="PF13625">
    <property type="entry name" value="Helicase_C_3"/>
    <property type="match status" value="1"/>
</dbReference>